<reference evidence="8" key="1">
    <citation type="submission" date="2019-12" db="EMBL/GenBank/DDBJ databases">
        <authorList>
            <person name="Scholes J."/>
        </authorList>
    </citation>
    <scope>NUCLEOTIDE SEQUENCE</scope>
</reference>
<feature type="transmembrane region" description="Helical" evidence="6">
    <location>
        <begin position="45"/>
        <end position="71"/>
    </location>
</feature>
<dbReference type="Proteomes" id="UP001153555">
    <property type="component" value="Unassembled WGS sequence"/>
</dbReference>
<comment type="subcellular location">
    <subcellularLocation>
        <location evidence="1">Membrane</location>
        <topology evidence="1">Single-pass membrane protein</topology>
    </subcellularLocation>
</comment>
<protein>
    <submittedName>
        <fullName evidence="8">Late embryogenesis abundant (LEA) hydroxyproline-rich glycoprotein family</fullName>
    </submittedName>
</protein>
<keyword evidence="2 6" id="KW-0812">Transmembrane</keyword>
<evidence type="ECO:0000313" key="8">
    <source>
        <dbReference type="EMBL" id="CAA0821136.1"/>
    </source>
</evidence>
<dbReference type="GO" id="GO:0098542">
    <property type="term" value="P:defense response to other organism"/>
    <property type="evidence" value="ECO:0007669"/>
    <property type="project" value="InterPro"/>
</dbReference>
<keyword evidence="9" id="KW-1185">Reference proteome</keyword>
<accession>A0A9N7RBI6</accession>
<comment type="caution">
    <text evidence="8">The sequence shown here is derived from an EMBL/GenBank/DDBJ whole genome shotgun (WGS) entry which is preliminary data.</text>
</comment>
<dbReference type="EMBL" id="CACSLK010020742">
    <property type="protein sequence ID" value="CAA0821136.1"/>
    <property type="molecule type" value="Genomic_DNA"/>
</dbReference>
<feature type="region of interest" description="Disordered" evidence="5">
    <location>
        <begin position="19"/>
        <end position="38"/>
    </location>
</feature>
<evidence type="ECO:0000256" key="6">
    <source>
        <dbReference type="SAM" id="Phobius"/>
    </source>
</evidence>
<keyword evidence="4 6" id="KW-0472">Membrane</keyword>
<dbReference type="InterPro" id="IPR004864">
    <property type="entry name" value="LEA_2"/>
</dbReference>
<proteinExistence type="predicted"/>
<evidence type="ECO:0000256" key="2">
    <source>
        <dbReference type="ARBA" id="ARBA00022692"/>
    </source>
</evidence>
<keyword evidence="3 6" id="KW-1133">Transmembrane helix</keyword>
<dbReference type="InterPro" id="IPR044839">
    <property type="entry name" value="NDR1-like"/>
</dbReference>
<dbReference type="Gene3D" id="2.60.40.1820">
    <property type="match status" value="1"/>
</dbReference>
<evidence type="ECO:0000256" key="1">
    <source>
        <dbReference type="ARBA" id="ARBA00004167"/>
    </source>
</evidence>
<organism evidence="8 9">
    <name type="scientific">Striga hermonthica</name>
    <name type="common">Purple witchweed</name>
    <name type="synonym">Buchnera hermonthica</name>
    <dbReference type="NCBI Taxonomy" id="68872"/>
    <lineage>
        <taxon>Eukaryota</taxon>
        <taxon>Viridiplantae</taxon>
        <taxon>Streptophyta</taxon>
        <taxon>Embryophyta</taxon>
        <taxon>Tracheophyta</taxon>
        <taxon>Spermatophyta</taxon>
        <taxon>Magnoliopsida</taxon>
        <taxon>eudicotyledons</taxon>
        <taxon>Gunneridae</taxon>
        <taxon>Pentapetalae</taxon>
        <taxon>asterids</taxon>
        <taxon>lamiids</taxon>
        <taxon>Lamiales</taxon>
        <taxon>Orobanchaceae</taxon>
        <taxon>Buchnereae</taxon>
        <taxon>Striga</taxon>
    </lineage>
</organism>
<dbReference type="AlphaFoldDB" id="A0A9N7RBI6"/>
<evidence type="ECO:0000256" key="3">
    <source>
        <dbReference type="ARBA" id="ARBA00022989"/>
    </source>
</evidence>
<evidence type="ECO:0000313" key="9">
    <source>
        <dbReference type="Proteomes" id="UP001153555"/>
    </source>
</evidence>
<feature type="domain" description="Late embryogenesis abundant protein LEA-2 subgroup" evidence="7">
    <location>
        <begin position="103"/>
        <end position="205"/>
    </location>
</feature>
<evidence type="ECO:0000256" key="5">
    <source>
        <dbReference type="SAM" id="MobiDB-lite"/>
    </source>
</evidence>
<dbReference type="GO" id="GO:0005886">
    <property type="term" value="C:plasma membrane"/>
    <property type="evidence" value="ECO:0007669"/>
    <property type="project" value="TreeGrafter"/>
</dbReference>
<dbReference type="Pfam" id="PF03168">
    <property type="entry name" value="LEA_2"/>
    <property type="match status" value="1"/>
</dbReference>
<dbReference type="OrthoDB" id="777167at2759"/>
<dbReference type="SUPFAM" id="SSF117070">
    <property type="entry name" value="LEA14-like"/>
    <property type="match status" value="1"/>
</dbReference>
<dbReference type="PANTHER" id="PTHR31234">
    <property type="entry name" value="LATE EMBRYOGENESIS ABUNDANT (LEA) HYDROXYPROLINE-RICH GLYCOPROTEIN FAMILY"/>
    <property type="match status" value="1"/>
</dbReference>
<name>A0A9N7RBI6_STRHE</name>
<dbReference type="PANTHER" id="PTHR31234:SF2">
    <property type="entry name" value="OS05G0199100 PROTEIN"/>
    <property type="match status" value="1"/>
</dbReference>
<sequence>MKPAVEATAAANGAAKPQFHNPTRLAYRPQPPSRRRHRRGCCRSCCLWTTTAVLLVLLLAAAVGAAFYALYRPRRPSFSVGSLRLSRFNLTGTMLTTAFNFSLTASNPNKKIDFYYDQISVRLYSGDVDIGDGAFPGFAHGRKNTTTLRTLISSSSDPIPAGTDLSQLRSSLRSGDLPVKIQLDTKVKVKAGKMESKKLGIRVTCDGIRVSTPRGKTASLATTSNVKCEVDPRVKIIRWTV</sequence>
<gene>
    <name evidence="8" type="ORF">SHERM_19138</name>
</gene>
<evidence type="ECO:0000259" key="7">
    <source>
        <dbReference type="Pfam" id="PF03168"/>
    </source>
</evidence>
<evidence type="ECO:0000256" key="4">
    <source>
        <dbReference type="ARBA" id="ARBA00023136"/>
    </source>
</evidence>